<evidence type="ECO:0000256" key="9">
    <source>
        <dbReference type="ARBA" id="ARBA00022840"/>
    </source>
</evidence>
<comment type="subcellular location">
    <subcellularLocation>
        <location evidence="2">Cell membrane</location>
        <topology evidence="2">Multi-pass membrane protein</topology>
    </subcellularLocation>
</comment>
<gene>
    <name evidence="13" type="ORF">JYB88_10575</name>
</gene>
<evidence type="ECO:0000256" key="5">
    <source>
        <dbReference type="ARBA" id="ARBA00022553"/>
    </source>
</evidence>
<dbReference type="RefSeq" id="WP_207324099.1">
    <property type="nucleotide sequence ID" value="NZ_CP071504.1"/>
</dbReference>
<evidence type="ECO:0000313" key="13">
    <source>
        <dbReference type="EMBL" id="QSX28728.1"/>
    </source>
</evidence>
<dbReference type="InterPro" id="IPR005467">
    <property type="entry name" value="His_kinase_dom"/>
</dbReference>
<dbReference type="Gene3D" id="3.30.565.10">
    <property type="entry name" value="Histidine kinase-like ATPase, C-terminal domain"/>
    <property type="match status" value="1"/>
</dbReference>
<dbReference type="PANTHER" id="PTHR44936">
    <property type="entry name" value="SENSOR PROTEIN CREC"/>
    <property type="match status" value="1"/>
</dbReference>
<keyword evidence="8" id="KW-0418">Kinase</keyword>
<feature type="domain" description="Histidine kinase" evidence="11">
    <location>
        <begin position="328"/>
        <end position="538"/>
    </location>
</feature>
<feature type="domain" description="HAMP" evidence="12">
    <location>
        <begin position="256"/>
        <end position="308"/>
    </location>
</feature>
<comment type="catalytic activity">
    <reaction evidence="1">
        <text>ATP + protein L-histidine = ADP + protein N-phospho-L-histidine.</text>
        <dbReference type="EC" id="2.7.13.3"/>
    </reaction>
</comment>
<evidence type="ECO:0000256" key="8">
    <source>
        <dbReference type="ARBA" id="ARBA00022777"/>
    </source>
</evidence>
<evidence type="ECO:0000259" key="11">
    <source>
        <dbReference type="PROSITE" id="PS50109"/>
    </source>
</evidence>
<dbReference type="AlphaFoldDB" id="A0A975AK14"/>
<dbReference type="KEGG" id="scyp:JYB88_10575"/>
<evidence type="ECO:0000256" key="4">
    <source>
        <dbReference type="ARBA" id="ARBA00022475"/>
    </source>
</evidence>
<dbReference type="PANTHER" id="PTHR44936:SF10">
    <property type="entry name" value="SENSOR PROTEIN RSTB"/>
    <property type="match status" value="1"/>
</dbReference>
<dbReference type="Gene3D" id="6.10.340.10">
    <property type="match status" value="1"/>
</dbReference>
<feature type="compositionally biased region" description="Basic and acidic residues" evidence="10">
    <location>
        <begin position="94"/>
        <end position="120"/>
    </location>
</feature>
<keyword evidence="4" id="KW-1003">Cell membrane</keyword>
<evidence type="ECO:0000256" key="6">
    <source>
        <dbReference type="ARBA" id="ARBA00022679"/>
    </source>
</evidence>
<dbReference type="Pfam" id="PF00672">
    <property type="entry name" value="HAMP"/>
    <property type="match status" value="1"/>
</dbReference>
<reference evidence="13 14" key="1">
    <citation type="submission" date="2021-03" db="EMBL/GenBank/DDBJ databases">
        <title>Novel species identification of genus Shewanella.</title>
        <authorList>
            <person name="Liu G."/>
            <person name="Zhang Q."/>
        </authorList>
    </citation>
    <scope>NUCLEOTIDE SEQUENCE [LARGE SCALE GENOMIC DNA]</scope>
    <source>
        <strain evidence="13 14">FJAT-53726</strain>
    </source>
</reference>
<dbReference type="InterPro" id="IPR050980">
    <property type="entry name" value="2C_sensor_his_kinase"/>
</dbReference>
<dbReference type="SMART" id="SM00304">
    <property type="entry name" value="HAMP"/>
    <property type="match status" value="1"/>
</dbReference>
<keyword evidence="7" id="KW-0547">Nucleotide-binding</keyword>
<protein>
    <recommendedName>
        <fullName evidence="3">histidine kinase</fullName>
        <ecNumber evidence="3">2.7.13.3</ecNumber>
    </recommendedName>
</protein>
<dbReference type="SUPFAM" id="SSF55874">
    <property type="entry name" value="ATPase domain of HSP90 chaperone/DNA topoisomerase II/histidine kinase"/>
    <property type="match status" value="1"/>
</dbReference>
<dbReference type="InterPro" id="IPR003660">
    <property type="entry name" value="HAMP_dom"/>
</dbReference>
<dbReference type="CDD" id="cd06225">
    <property type="entry name" value="HAMP"/>
    <property type="match status" value="1"/>
</dbReference>
<dbReference type="PROSITE" id="PS50885">
    <property type="entry name" value="HAMP"/>
    <property type="match status" value="1"/>
</dbReference>
<keyword evidence="5" id="KW-0597">Phosphoprotein</keyword>
<sequence>MSIKRYLFILFATLILMLGLSQMLLTGYVKGQLDEELQQSSLSLSRQLVSVVVNSVDDSEPSAEEVAAFEAEVEWLDKSTVPEPEPEPEPIATHNERQRGELDRQSADEEKQNALQERESAELDRAIATLEQTLSQWQADSGKQHELPAHIKQELQRQYEQLQQEREHLRHAREVMGREYRQKVERALDNLELDTRQWLDRGQVQLIESGKIPQFHRINVSQDGATSALTRFREWTLLLILASCGVGILLAYWLSHHVSRPLSELARGHKLLGEGQLGVQLEPRGVEELKQMLAGFNAMSAKLAELSRKEQQMRGQQHLVELGEITRGIAHSLRNPLHTLGLLSESLASREDARERERLAAQIQQKIAMMDKHIQSLLVLSGSGVSGRNWVPLAAVVQDILLELSVSGLSPQVNVSGRELGLRVRGLESEVRSILHAVMVNACEAYGTLATDKPLRLDVALEQDDSEIRVRVCDWGAGLPPAIRTQLGQPHISSKPEGTGMGLYIAMRLLDSHYGGRLSFEDNPEGGTQVTVHFARTDEQAAAVQADAQAGEVK</sequence>
<dbReference type="Pfam" id="PF00512">
    <property type="entry name" value="HisKA"/>
    <property type="match status" value="1"/>
</dbReference>
<dbReference type="GO" id="GO:0005886">
    <property type="term" value="C:plasma membrane"/>
    <property type="evidence" value="ECO:0007669"/>
    <property type="project" value="UniProtKB-SubCell"/>
</dbReference>
<organism evidence="13 14">
    <name type="scientific">Shewanella cyperi</name>
    <dbReference type="NCBI Taxonomy" id="2814292"/>
    <lineage>
        <taxon>Bacteria</taxon>
        <taxon>Pseudomonadati</taxon>
        <taxon>Pseudomonadota</taxon>
        <taxon>Gammaproteobacteria</taxon>
        <taxon>Alteromonadales</taxon>
        <taxon>Shewanellaceae</taxon>
        <taxon>Shewanella</taxon>
    </lineage>
</organism>
<dbReference type="Pfam" id="PF02518">
    <property type="entry name" value="HATPase_c"/>
    <property type="match status" value="1"/>
</dbReference>
<dbReference type="Gene3D" id="1.10.287.130">
    <property type="match status" value="1"/>
</dbReference>
<dbReference type="InterPro" id="IPR004358">
    <property type="entry name" value="Sig_transdc_His_kin-like_C"/>
</dbReference>
<keyword evidence="6" id="KW-0808">Transferase</keyword>
<dbReference type="Proteomes" id="UP000663281">
    <property type="component" value="Chromosome"/>
</dbReference>
<keyword evidence="4" id="KW-0472">Membrane</keyword>
<dbReference type="PROSITE" id="PS50109">
    <property type="entry name" value="HIS_KIN"/>
    <property type="match status" value="1"/>
</dbReference>
<dbReference type="SMART" id="SM00387">
    <property type="entry name" value="HATPase_c"/>
    <property type="match status" value="1"/>
</dbReference>
<dbReference type="SUPFAM" id="SSF47384">
    <property type="entry name" value="Homodimeric domain of signal transducing histidine kinase"/>
    <property type="match status" value="1"/>
</dbReference>
<evidence type="ECO:0000259" key="12">
    <source>
        <dbReference type="PROSITE" id="PS50885"/>
    </source>
</evidence>
<dbReference type="InterPro" id="IPR003661">
    <property type="entry name" value="HisK_dim/P_dom"/>
</dbReference>
<feature type="region of interest" description="Disordered" evidence="10">
    <location>
        <begin position="79"/>
        <end position="120"/>
    </location>
</feature>
<dbReference type="GO" id="GO:0000155">
    <property type="term" value="F:phosphorelay sensor kinase activity"/>
    <property type="evidence" value="ECO:0007669"/>
    <property type="project" value="InterPro"/>
</dbReference>
<dbReference type="InterPro" id="IPR036890">
    <property type="entry name" value="HATPase_C_sf"/>
</dbReference>
<proteinExistence type="predicted"/>
<keyword evidence="14" id="KW-1185">Reference proteome</keyword>
<dbReference type="EMBL" id="CP071504">
    <property type="protein sequence ID" value="QSX28728.1"/>
    <property type="molecule type" value="Genomic_DNA"/>
</dbReference>
<evidence type="ECO:0000256" key="7">
    <source>
        <dbReference type="ARBA" id="ARBA00022741"/>
    </source>
</evidence>
<dbReference type="GO" id="GO:0005524">
    <property type="term" value="F:ATP binding"/>
    <property type="evidence" value="ECO:0007669"/>
    <property type="project" value="UniProtKB-KW"/>
</dbReference>
<dbReference type="EC" id="2.7.13.3" evidence="3"/>
<evidence type="ECO:0000313" key="14">
    <source>
        <dbReference type="Proteomes" id="UP000663281"/>
    </source>
</evidence>
<dbReference type="InterPro" id="IPR003594">
    <property type="entry name" value="HATPase_dom"/>
</dbReference>
<dbReference type="PRINTS" id="PR00344">
    <property type="entry name" value="BCTRLSENSOR"/>
</dbReference>
<dbReference type="CDD" id="cd00082">
    <property type="entry name" value="HisKA"/>
    <property type="match status" value="1"/>
</dbReference>
<evidence type="ECO:0000256" key="10">
    <source>
        <dbReference type="SAM" id="MobiDB-lite"/>
    </source>
</evidence>
<evidence type="ECO:0000256" key="3">
    <source>
        <dbReference type="ARBA" id="ARBA00012438"/>
    </source>
</evidence>
<evidence type="ECO:0000256" key="1">
    <source>
        <dbReference type="ARBA" id="ARBA00000085"/>
    </source>
</evidence>
<accession>A0A975AK14</accession>
<name>A0A975AK14_9GAMM</name>
<dbReference type="InterPro" id="IPR036097">
    <property type="entry name" value="HisK_dim/P_sf"/>
</dbReference>
<evidence type="ECO:0000256" key="2">
    <source>
        <dbReference type="ARBA" id="ARBA00004651"/>
    </source>
</evidence>
<keyword evidence="9" id="KW-0067">ATP-binding</keyword>